<dbReference type="Proteomes" id="UP000887579">
    <property type="component" value="Unplaced"/>
</dbReference>
<dbReference type="WBParaSite" id="ES5_v2.g23967.t1">
    <property type="protein sequence ID" value="ES5_v2.g23967.t1"/>
    <property type="gene ID" value="ES5_v2.g23967"/>
</dbReference>
<accession>A0AC34G2H9</accession>
<evidence type="ECO:0000313" key="2">
    <source>
        <dbReference type="WBParaSite" id="ES5_v2.g23967.t1"/>
    </source>
</evidence>
<proteinExistence type="predicted"/>
<protein>
    <submittedName>
        <fullName evidence="2">Uncharacterized protein</fullName>
    </submittedName>
</protein>
<name>A0AC34G2H9_9BILA</name>
<reference evidence="2" key="1">
    <citation type="submission" date="2022-11" db="UniProtKB">
        <authorList>
            <consortium name="WormBaseParasite"/>
        </authorList>
    </citation>
    <scope>IDENTIFICATION</scope>
</reference>
<evidence type="ECO:0000313" key="1">
    <source>
        <dbReference type="Proteomes" id="UP000887579"/>
    </source>
</evidence>
<organism evidence="1 2">
    <name type="scientific">Panagrolaimus sp. ES5</name>
    <dbReference type="NCBI Taxonomy" id="591445"/>
    <lineage>
        <taxon>Eukaryota</taxon>
        <taxon>Metazoa</taxon>
        <taxon>Ecdysozoa</taxon>
        <taxon>Nematoda</taxon>
        <taxon>Chromadorea</taxon>
        <taxon>Rhabditida</taxon>
        <taxon>Tylenchina</taxon>
        <taxon>Panagrolaimomorpha</taxon>
        <taxon>Panagrolaimoidea</taxon>
        <taxon>Panagrolaimidae</taxon>
        <taxon>Panagrolaimus</taxon>
    </lineage>
</organism>
<sequence>MKLRSGKIISVPNVVRKPDVDMTDLTNDSIPSTSTDPKVINNSEMLSSNVALQPATLKYLNYKQFRDSALRQVFSLPASIMYYVAKNPPSAEVYQKMIQSCKYFFIKNPIIFLHCLHFSDRNRWKTCIDRTCYLDPSKNRRYRKINLNLDKIKSKIWIGFRINVGSKNAAIASSVIPKLYNGHVKKFALFYQKILFNELLFISKSMESCYLQESTVCYQNGNEVPYEITLSNLPQLKKIFYGRRNSFYDFSKTAAELLKIPHLKNLTDFVLAEISDSFDIDLFFKYLKQNTKTTIGLKFNGLLSFQYTEKLQAFTDEILEAEMPRAYLPPGICFEGQLRQNELRKLWEKYV</sequence>